<keyword evidence="2" id="KW-0472">Membrane</keyword>
<keyword evidence="5" id="KW-1185">Reference proteome</keyword>
<feature type="domain" description="Capsule synthesis protein CapA" evidence="3">
    <location>
        <begin position="66"/>
        <end position="300"/>
    </location>
</feature>
<dbReference type="RefSeq" id="WP_114371924.1">
    <property type="nucleotide sequence ID" value="NZ_CP031092.1"/>
</dbReference>
<comment type="similarity">
    <text evidence="1">Belongs to the CapA family.</text>
</comment>
<keyword evidence="2" id="KW-1133">Transmembrane helix</keyword>
<protein>
    <submittedName>
        <fullName evidence="4">CapA family protein</fullName>
    </submittedName>
</protein>
<proteinExistence type="inferred from homology"/>
<sequence length="382" mass="42542">MRSQHNRKFNLQESMLAYTKKHKKRALPHAIIGAAVSLLILFVAQLWPASEVGSTSVASDENAVFTGSFVGDIMAGRYVEQVIDHQGPEFLFRHAKPYFDASDYVTGNFENPVLFEDEVYEPEDKEIHLEAGEGAVNLLSEAGFSNVNLANNHIRDYGSKGVRDTLAAFEDSDVDTVGAHFGQEEEAVSIEAYDDLTVATLGFNDVWSRSGRDGVADSDPAQSLNEIQQASEDADLVVAHLHSGVEYTSTITDRQEDLMKAYVDAGADIVVGHHPHVLQSVDVYNDGIIFYSLGNFVFDQGWTRTRDTVLAQYELAEDGTAEIELVPFRIHESQPRPIDGFAEPYYRERIFQQLTKDTSDESVYEKSDGRLVFEVDHGHVVE</sequence>
<dbReference type="SMART" id="SM00854">
    <property type="entry name" value="PGA_cap"/>
    <property type="match status" value="1"/>
</dbReference>
<dbReference type="SUPFAM" id="SSF56300">
    <property type="entry name" value="Metallo-dependent phosphatases"/>
    <property type="match status" value="1"/>
</dbReference>
<dbReference type="OrthoDB" id="9810906at2"/>
<name>A0A345BXS6_9BACI</name>
<dbReference type="KEGG" id="rue:DT065_06780"/>
<evidence type="ECO:0000256" key="2">
    <source>
        <dbReference type="SAM" id="Phobius"/>
    </source>
</evidence>
<dbReference type="AlphaFoldDB" id="A0A345BXS6"/>
<keyword evidence="2" id="KW-0812">Transmembrane</keyword>
<dbReference type="CDD" id="cd07381">
    <property type="entry name" value="MPP_CapA"/>
    <property type="match status" value="1"/>
</dbReference>
<dbReference type="PANTHER" id="PTHR33393">
    <property type="entry name" value="POLYGLUTAMINE SYNTHESIS ACCESSORY PROTEIN RV0574C-RELATED"/>
    <property type="match status" value="1"/>
</dbReference>
<evidence type="ECO:0000313" key="5">
    <source>
        <dbReference type="Proteomes" id="UP000252100"/>
    </source>
</evidence>
<dbReference type="PANTHER" id="PTHR33393:SF13">
    <property type="entry name" value="PGA BIOSYNTHESIS PROTEIN CAPA"/>
    <property type="match status" value="1"/>
</dbReference>
<dbReference type="Gene3D" id="3.60.21.10">
    <property type="match status" value="1"/>
</dbReference>
<dbReference type="Pfam" id="PF09587">
    <property type="entry name" value="PGA_cap"/>
    <property type="match status" value="1"/>
</dbReference>
<gene>
    <name evidence="4" type="ORF">DT065_06780</name>
</gene>
<dbReference type="Proteomes" id="UP000252100">
    <property type="component" value="Chromosome"/>
</dbReference>
<reference evidence="4 5" key="1">
    <citation type="journal article" date="2018" name="J. Microbiol.">
        <title>Salicibibacter kimchii gen. nov., sp. nov., a moderately halophilic and alkalitolerant bacterium in the family Bacillaceae, isolated from kimchi.</title>
        <authorList>
            <person name="Jang J.Y."/>
            <person name="Oh Y.J."/>
            <person name="Lim S.K."/>
            <person name="Park H.K."/>
            <person name="Lee C."/>
            <person name="Kim J.Y."/>
            <person name="Lee M.A."/>
            <person name="Choi H.J."/>
        </authorList>
    </citation>
    <scope>NUCLEOTIDE SEQUENCE [LARGE SCALE GENOMIC DNA]</scope>
    <source>
        <strain evidence="4 5">NKC1-1</strain>
    </source>
</reference>
<accession>A0A345BXS6</accession>
<evidence type="ECO:0000256" key="1">
    <source>
        <dbReference type="ARBA" id="ARBA00005662"/>
    </source>
</evidence>
<feature type="transmembrane region" description="Helical" evidence="2">
    <location>
        <begin position="26"/>
        <end position="47"/>
    </location>
</feature>
<organism evidence="4 5">
    <name type="scientific">Salicibibacter kimchii</name>
    <dbReference type="NCBI Taxonomy" id="2099786"/>
    <lineage>
        <taxon>Bacteria</taxon>
        <taxon>Bacillati</taxon>
        <taxon>Bacillota</taxon>
        <taxon>Bacilli</taxon>
        <taxon>Bacillales</taxon>
        <taxon>Bacillaceae</taxon>
        <taxon>Salicibibacter</taxon>
    </lineage>
</organism>
<dbReference type="EMBL" id="CP031092">
    <property type="protein sequence ID" value="AXF55757.1"/>
    <property type="molecule type" value="Genomic_DNA"/>
</dbReference>
<evidence type="ECO:0000313" key="4">
    <source>
        <dbReference type="EMBL" id="AXF55757.1"/>
    </source>
</evidence>
<evidence type="ECO:0000259" key="3">
    <source>
        <dbReference type="SMART" id="SM00854"/>
    </source>
</evidence>
<dbReference type="InterPro" id="IPR029052">
    <property type="entry name" value="Metallo-depent_PP-like"/>
</dbReference>
<dbReference type="InterPro" id="IPR052169">
    <property type="entry name" value="CW_Biosynth-Accessory"/>
</dbReference>
<dbReference type="InterPro" id="IPR019079">
    <property type="entry name" value="Capsule_synth_CapA"/>
</dbReference>